<keyword evidence="2" id="KW-1185">Reference proteome</keyword>
<dbReference type="AlphaFoldDB" id="A0A4Z2IIT5"/>
<gene>
    <name evidence="1" type="ORF">EYF80_012487</name>
</gene>
<proteinExistence type="predicted"/>
<dbReference type="EMBL" id="SRLO01000085">
    <property type="protein sequence ID" value="TNN77182.1"/>
    <property type="molecule type" value="Genomic_DNA"/>
</dbReference>
<sequence length="99" mass="11170">MATDCVYVFSFSETEQRIFSVDVEMCFTEQEIIDPFFKSGHSYITNSTCLTIYFGDLLVVETRGTRRERASKANKDRWCMQQRYRGEEAGGGGGGGNGE</sequence>
<reference evidence="1 2" key="1">
    <citation type="submission" date="2019-03" db="EMBL/GenBank/DDBJ databases">
        <title>First draft genome of Liparis tanakae, snailfish: a comprehensive survey of snailfish specific genes.</title>
        <authorList>
            <person name="Kim W."/>
            <person name="Song I."/>
            <person name="Jeong J.-H."/>
            <person name="Kim D."/>
            <person name="Kim S."/>
            <person name="Ryu S."/>
            <person name="Song J.Y."/>
            <person name="Lee S.K."/>
        </authorList>
    </citation>
    <scope>NUCLEOTIDE SEQUENCE [LARGE SCALE GENOMIC DNA]</scope>
    <source>
        <tissue evidence="1">Muscle</tissue>
    </source>
</reference>
<comment type="caution">
    <text evidence="1">The sequence shown here is derived from an EMBL/GenBank/DDBJ whole genome shotgun (WGS) entry which is preliminary data.</text>
</comment>
<name>A0A4Z2IIT5_9TELE</name>
<organism evidence="1 2">
    <name type="scientific">Liparis tanakae</name>
    <name type="common">Tanaka's snailfish</name>
    <dbReference type="NCBI Taxonomy" id="230148"/>
    <lineage>
        <taxon>Eukaryota</taxon>
        <taxon>Metazoa</taxon>
        <taxon>Chordata</taxon>
        <taxon>Craniata</taxon>
        <taxon>Vertebrata</taxon>
        <taxon>Euteleostomi</taxon>
        <taxon>Actinopterygii</taxon>
        <taxon>Neopterygii</taxon>
        <taxon>Teleostei</taxon>
        <taxon>Neoteleostei</taxon>
        <taxon>Acanthomorphata</taxon>
        <taxon>Eupercaria</taxon>
        <taxon>Perciformes</taxon>
        <taxon>Cottioidei</taxon>
        <taxon>Cottales</taxon>
        <taxon>Liparidae</taxon>
        <taxon>Liparis</taxon>
    </lineage>
</organism>
<dbReference type="Proteomes" id="UP000314294">
    <property type="component" value="Unassembled WGS sequence"/>
</dbReference>
<protein>
    <submittedName>
        <fullName evidence="1">Uncharacterized protein</fullName>
    </submittedName>
</protein>
<evidence type="ECO:0000313" key="1">
    <source>
        <dbReference type="EMBL" id="TNN77182.1"/>
    </source>
</evidence>
<accession>A0A4Z2IIT5</accession>
<evidence type="ECO:0000313" key="2">
    <source>
        <dbReference type="Proteomes" id="UP000314294"/>
    </source>
</evidence>